<sequence>MLNPYSLIIWGFIEVIIYWVLYKVRWWLPLLPVTFLYILPLLWLIYIANIPWDEKVVIMTYKLVGNTISGIGTAFAKAFIKTREEIKGFR</sequence>
<reference evidence="2 3" key="1">
    <citation type="journal article" date="2016" name="Sci. Rep.">
        <title>Metabolic traits of an uncultured archaeal lineage -MSBL1- from brine pools of the Red Sea.</title>
        <authorList>
            <person name="Mwirichia R."/>
            <person name="Alam I."/>
            <person name="Rashid M."/>
            <person name="Vinu M."/>
            <person name="Ba-Alawi W."/>
            <person name="Anthony Kamau A."/>
            <person name="Kamanda Ngugi D."/>
            <person name="Goker M."/>
            <person name="Klenk H.P."/>
            <person name="Bajic V."/>
            <person name="Stingl U."/>
        </authorList>
    </citation>
    <scope>NUCLEOTIDE SEQUENCE [LARGE SCALE GENOMIC DNA]</scope>
    <source>
        <strain evidence="2">SCGC-AAA261D19</strain>
    </source>
</reference>
<feature type="transmembrane region" description="Helical" evidence="1">
    <location>
        <begin position="34"/>
        <end position="52"/>
    </location>
</feature>
<keyword evidence="1" id="KW-0472">Membrane</keyword>
<dbReference type="EMBL" id="LHXX01000017">
    <property type="protein sequence ID" value="KXB02361.1"/>
    <property type="molecule type" value="Genomic_DNA"/>
</dbReference>
<dbReference type="AlphaFoldDB" id="A0A133V7D8"/>
<name>A0A133V7D8_9EURY</name>
<feature type="transmembrane region" description="Helical" evidence="1">
    <location>
        <begin position="58"/>
        <end position="80"/>
    </location>
</feature>
<evidence type="ECO:0000256" key="1">
    <source>
        <dbReference type="SAM" id="Phobius"/>
    </source>
</evidence>
<accession>A0A133V7D8</accession>
<feature type="transmembrane region" description="Helical" evidence="1">
    <location>
        <begin position="6"/>
        <end position="22"/>
    </location>
</feature>
<keyword evidence="1" id="KW-1133">Transmembrane helix</keyword>
<protein>
    <submittedName>
        <fullName evidence="2">Uncharacterized protein</fullName>
    </submittedName>
</protein>
<gene>
    <name evidence="2" type="ORF">AKJ43_01905</name>
</gene>
<proteinExistence type="predicted"/>
<evidence type="ECO:0000313" key="3">
    <source>
        <dbReference type="Proteomes" id="UP000070400"/>
    </source>
</evidence>
<evidence type="ECO:0000313" key="2">
    <source>
        <dbReference type="EMBL" id="KXB02361.1"/>
    </source>
</evidence>
<keyword evidence="1" id="KW-0812">Transmembrane</keyword>
<dbReference type="Proteomes" id="UP000070400">
    <property type="component" value="Unassembled WGS sequence"/>
</dbReference>
<organism evidence="2 3">
    <name type="scientific">candidate division MSBL1 archaeon SCGC-AAA261D19</name>
    <dbReference type="NCBI Taxonomy" id="1698273"/>
    <lineage>
        <taxon>Archaea</taxon>
        <taxon>Methanobacteriati</taxon>
        <taxon>Methanobacteriota</taxon>
        <taxon>candidate division MSBL1</taxon>
    </lineage>
</organism>
<keyword evidence="3" id="KW-1185">Reference proteome</keyword>
<comment type="caution">
    <text evidence="2">The sequence shown here is derived from an EMBL/GenBank/DDBJ whole genome shotgun (WGS) entry which is preliminary data.</text>
</comment>